<protein>
    <submittedName>
        <fullName evidence="9">MFS transporter</fullName>
    </submittedName>
</protein>
<keyword evidence="4 7" id="KW-0812">Transmembrane</keyword>
<feature type="transmembrane region" description="Helical" evidence="7">
    <location>
        <begin position="111"/>
        <end position="133"/>
    </location>
</feature>
<dbReference type="EMBL" id="RKMH01000003">
    <property type="protein sequence ID" value="RPA65107.1"/>
    <property type="molecule type" value="Genomic_DNA"/>
</dbReference>
<dbReference type="Gene3D" id="1.20.1720.10">
    <property type="entry name" value="Multidrug resistance protein D"/>
    <property type="match status" value="1"/>
</dbReference>
<gene>
    <name evidence="9" type="ORF">EF294_04295</name>
</gene>
<comment type="caution">
    <text evidence="9">The sequence shown here is derived from an EMBL/GenBank/DDBJ whole genome shotgun (WGS) entry which is preliminary data.</text>
</comment>
<feature type="transmembrane region" description="Helical" evidence="7">
    <location>
        <begin position="86"/>
        <end position="105"/>
    </location>
</feature>
<dbReference type="PANTHER" id="PTHR42718:SF46">
    <property type="entry name" value="BLR6921 PROTEIN"/>
    <property type="match status" value="1"/>
</dbReference>
<dbReference type="InterPro" id="IPR036259">
    <property type="entry name" value="MFS_trans_sf"/>
</dbReference>
<dbReference type="AlphaFoldDB" id="A0A3N4GUG2"/>
<evidence type="ECO:0000256" key="1">
    <source>
        <dbReference type="ARBA" id="ARBA00004651"/>
    </source>
</evidence>
<evidence type="ECO:0000256" key="3">
    <source>
        <dbReference type="ARBA" id="ARBA00022475"/>
    </source>
</evidence>
<evidence type="ECO:0000259" key="8">
    <source>
        <dbReference type="PROSITE" id="PS50850"/>
    </source>
</evidence>
<feature type="transmembrane region" description="Helical" evidence="7">
    <location>
        <begin position="206"/>
        <end position="225"/>
    </location>
</feature>
<dbReference type="GO" id="GO:0022857">
    <property type="term" value="F:transmembrane transporter activity"/>
    <property type="evidence" value="ECO:0007669"/>
    <property type="project" value="InterPro"/>
</dbReference>
<feature type="transmembrane region" description="Helical" evidence="7">
    <location>
        <begin position="274"/>
        <end position="299"/>
    </location>
</feature>
<comment type="subcellular location">
    <subcellularLocation>
        <location evidence="1">Cell membrane</location>
        <topology evidence="1">Multi-pass membrane protein</topology>
    </subcellularLocation>
</comment>
<keyword evidence="10" id="KW-1185">Reference proteome</keyword>
<evidence type="ECO:0000256" key="2">
    <source>
        <dbReference type="ARBA" id="ARBA00022448"/>
    </source>
</evidence>
<name>A0A3N4GUG2_9ACTN</name>
<feature type="transmembrane region" description="Helical" evidence="7">
    <location>
        <begin position="231"/>
        <end position="253"/>
    </location>
</feature>
<sequence>MKLPRRPEWVERSSRSHWYTIAGISFGAFMIQLDSSIVTLALPSLQRSFAASLASAQWVSVAYVLTVVALVAPCARLGDGWGRKNLYLYGYAMFTVGSILCSIAPDLASLIAFRVLQGTGGAAIAGNAIAMVTENIPKERLRDGLAVQAAVQSLGLALGPMSGGFLVDAFGWRSIFWVNVPIGVVAVVSALVLLPDATQRRSMPRFDWPGTTLLALAAIGLLVGLSGLSGLPLGLVGSLILLVSPALILPVFWRREKRAGAPLIDPPTLRTPQIAIGALGAMVSYLLLIAPTVLIPQLLVPLGWSVSATGVILFAMPAGFLTATVASTAWLHSWAGNSMRTDVGCVAILGAIVALASRPTEIAWIVPALAVLGIGLGVYVPANNASVMAAATARGTGTAGSLIALSRNVGVATGVAVVTLTLHVAGHDSRRDASDPAGAAHNALVGAAHWAWLVLLGFAALAALAALASAVAAGRSASAAST</sequence>
<dbReference type="Pfam" id="PF07690">
    <property type="entry name" value="MFS_1"/>
    <property type="match status" value="1"/>
</dbReference>
<evidence type="ECO:0000256" key="6">
    <source>
        <dbReference type="ARBA" id="ARBA00023136"/>
    </source>
</evidence>
<feature type="transmembrane region" description="Helical" evidence="7">
    <location>
        <begin position="339"/>
        <end position="356"/>
    </location>
</feature>
<dbReference type="InterPro" id="IPR020846">
    <property type="entry name" value="MFS_dom"/>
</dbReference>
<keyword evidence="6 7" id="KW-0472">Membrane</keyword>
<dbReference type="PANTHER" id="PTHR42718">
    <property type="entry name" value="MAJOR FACILITATOR SUPERFAMILY MULTIDRUG TRANSPORTER MFSC"/>
    <property type="match status" value="1"/>
</dbReference>
<accession>A0A3N4GUG2</accession>
<dbReference type="CDD" id="cd17321">
    <property type="entry name" value="MFS_MMR_MDR_like"/>
    <property type="match status" value="1"/>
</dbReference>
<feature type="transmembrane region" description="Helical" evidence="7">
    <location>
        <begin position="21"/>
        <end position="42"/>
    </location>
</feature>
<feature type="transmembrane region" description="Helical" evidence="7">
    <location>
        <begin position="450"/>
        <end position="473"/>
    </location>
</feature>
<dbReference type="PROSITE" id="PS50850">
    <property type="entry name" value="MFS"/>
    <property type="match status" value="1"/>
</dbReference>
<evidence type="ECO:0000313" key="9">
    <source>
        <dbReference type="EMBL" id="RPA65107.1"/>
    </source>
</evidence>
<dbReference type="InterPro" id="IPR011701">
    <property type="entry name" value="MFS"/>
</dbReference>
<dbReference type="SUPFAM" id="SSF103473">
    <property type="entry name" value="MFS general substrate transporter"/>
    <property type="match status" value="1"/>
</dbReference>
<feature type="transmembrane region" description="Helical" evidence="7">
    <location>
        <begin position="402"/>
        <end position="425"/>
    </location>
</feature>
<feature type="transmembrane region" description="Helical" evidence="7">
    <location>
        <begin position="362"/>
        <end position="382"/>
    </location>
</feature>
<proteinExistence type="predicted"/>
<reference evidence="9 10" key="1">
    <citation type="submission" date="2018-11" db="EMBL/GenBank/DDBJ databases">
        <title>Draft genome sequence of Gordonia sp. RS15-1S isolated from rice stems.</title>
        <authorList>
            <person name="Muangham S."/>
        </authorList>
    </citation>
    <scope>NUCLEOTIDE SEQUENCE [LARGE SCALE GENOMIC DNA]</scope>
    <source>
        <strain evidence="9 10">RS15-1S</strain>
    </source>
</reference>
<feature type="transmembrane region" description="Helical" evidence="7">
    <location>
        <begin position="145"/>
        <end position="163"/>
    </location>
</feature>
<dbReference type="GO" id="GO:0005886">
    <property type="term" value="C:plasma membrane"/>
    <property type="evidence" value="ECO:0007669"/>
    <property type="project" value="UniProtKB-SubCell"/>
</dbReference>
<dbReference type="Proteomes" id="UP000267536">
    <property type="component" value="Unassembled WGS sequence"/>
</dbReference>
<evidence type="ECO:0000256" key="4">
    <source>
        <dbReference type="ARBA" id="ARBA00022692"/>
    </source>
</evidence>
<keyword evidence="3" id="KW-1003">Cell membrane</keyword>
<evidence type="ECO:0000313" key="10">
    <source>
        <dbReference type="Proteomes" id="UP000267536"/>
    </source>
</evidence>
<feature type="transmembrane region" description="Helical" evidence="7">
    <location>
        <begin position="175"/>
        <end position="194"/>
    </location>
</feature>
<organism evidence="9 10">
    <name type="scientific">Gordonia oryzae</name>
    <dbReference type="NCBI Taxonomy" id="2487349"/>
    <lineage>
        <taxon>Bacteria</taxon>
        <taxon>Bacillati</taxon>
        <taxon>Actinomycetota</taxon>
        <taxon>Actinomycetes</taxon>
        <taxon>Mycobacteriales</taxon>
        <taxon>Gordoniaceae</taxon>
        <taxon>Gordonia</taxon>
    </lineage>
</organism>
<evidence type="ECO:0000256" key="7">
    <source>
        <dbReference type="SAM" id="Phobius"/>
    </source>
</evidence>
<feature type="domain" description="Major facilitator superfamily (MFS) profile" evidence="8">
    <location>
        <begin position="20"/>
        <end position="477"/>
    </location>
</feature>
<dbReference type="Gene3D" id="1.20.1250.20">
    <property type="entry name" value="MFS general substrate transporter like domains"/>
    <property type="match status" value="1"/>
</dbReference>
<keyword evidence="2" id="KW-0813">Transport</keyword>
<evidence type="ECO:0000256" key="5">
    <source>
        <dbReference type="ARBA" id="ARBA00022989"/>
    </source>
</evidence>
<feature type="transmembrane region" description="Helical" evidence="7">
    <location>
        <begin position="311"/>
        <end position="332"/>
    </location>
</feature>
<dbReference type="PRINTS" id="PR01036">
    <property type="entry name" value="TCRTETB"/>
</dbReference>
<feature type="transmembrane region" description="Helical" evidence="7">
    <location>
        <begin position="54"/>
        <end position="74"/>
    </location>
</feature>
<keyword evidence="5 7" id="KW-1133">Transmembrane helix</keyword>